<dbReference type="Proteomes" id="UP000218615">
    <property type="component" value="Unassembled WGS sequence"/>
</dbReference>
<evidence type="ECO:0000313" key="3">
    <source>
        <dbReference type="Proteomes" id="UP000218615"/>
    </source>
</evidence>
<evidence type="ECO:0008006" key="4">
    <source>
        <dbReference type="Google" id="ProtNLM"/>
    </source>
</evidence>
<name>A0A284VPV6_9EURY</name>
<dbReference type="EMBL" id="FZMP01000177">
    <property type="protein sequence ID" value="SNQ61314.1"/>
    <property type="molecule type" value="Genomic_DNA"/>
</dbReference>
<protein>
    <recommendedName>
        <fullName evidence="4">Lipoprotein</fullName>
    </recommendedName>
</protein>
<keyword evidence="1" id="KW-0472">Membrane</keyword>
<dbReference type="RefSeq" id="WP_096206020.1">
    <property type="nucleotide sequence ID" value="NZ_FZMP01000177.1"/>
</dbReference>
<feature type="transmembrane region" description="Helical" evidence="1">
    <location>
        <begin position="6"/>
        <end position="25"/>
    </location>
</feature>
<sequence length="129" mass="15386">MKKSNVIVYWVIVFVSLLLAGCIFNEKPQQEEADKQIIAQMSLEWAVLDKNIPDYNQHIEKEHLPLRTQYNNQTYTTYEQCPLIDRGNDIIKDSGIRWNNRIIYIIETYLPNEIFIQNQITCRYFTLIK</sequence>
<keyword evidence="1" id="KW-0812">Transmembrane</keyword>
<proteinExistence type="predicted"/>
<evidence type="ECO:0000256" key="1">
    <source>
        <dbReference type="SAM" id="Phobius"/>
    </source>
</evidence>
<dbReference type="PROSITE" id="PS51257">
    <property type="entry name" value="PROKAR_LIPOPROTEIN"/>
    <property type="match status" value="1"/>
</dbReference>
<reference evidence="3" key="1">
    <citation type="submission" date="2017-06" db="EMBL/GenBank/DDBJ databases">
        <authorList>
            <person name="Cremers G."/>
        </authorList>
    </citation>
    <scope>NUCLEOTIDE SEQUENCE [LARGE SCALE GENOMIC DNA]</scope>
</reference>
<accession>A0A284VPV6</accession>
<dbReference type="AlphaFoldDB" id="A0A284VPV6"/>
<keyword evidence="3" id="KW-1185">Reference proteome</keyword>
<evidence type="ECO:0000313" key="2">
    <source>
        <dbReference type="EMBL" id="SNQ61314.1"/>
    </source>
</evidence>
<organism evidence="2 3">
    <name type="scientific">Candidatus Methanoperedens nitratireducens</name>
    <dbReference type="NCBI Taxonomy" id="1392998"/>
    <lineage>
        <taxon>Archaea</taxon>
        <taxon>Methanobacteriati</taxon>
        <taxon>Methanobacteriota</taxon>
        <taxon>Stenosarchaea group</taxon>
        <taxon>Methanomicrobia</taxon>
        <taxon>Methanosarcinales</taxon>
        <taxon>ANME-2 cluster</taxon>
        <taxon>Candidatus Methanoperedentaceae</taxon>
        <taxon>Candidatus Methanoperedens</taxon>
    </lineage>
</organism>
<gene>
    <name evidence="2" type="ORF">MNV_320001</name>
</gene>
<keyword evidence="1" id="KW-1133">Transmembrane helix</keyword>